<dbReference type="Gene3D" id="2.40.160.50">
    <property type="entry name" value="membrane protein fhac: a member of the omp85/tpsb transporter family"/>
    <property type="match status" value="1"/>
</dbReference>
<evidence type="ECO:0000259" key="7">
    <source>
        <dbReference type="Pfam" id="PF01103"/>
    </source>
</evidence>
<dbReference type="Proteomes" id="UP000648984">
    <property type="component" value="Unassembled WGS sequence"/>
</dbReference>
<dbReference type="RefSeq" id="WP_169258401.1">
    <property type="nucleotide sequence ID" value="NZ_WTVQ01000001.1"/>
</dbReference>
<keyword evidence="4" id="KW-0732">Signal</keyword>
<organism evidence="8 9">
    <name type="scientific">Aromatoleum diolicum</name>
    <dbReference type="NCBI Taxonomy" id="75796"/>
    <lineage>
        <taxon>Bacteria</taxon>
        <taxon>Pseudomonadati</taxon>
        <taxon>Pseudomonadota</taxon>
        <taxon>Betaproteobacteria</taxon>
        <taxon>Rhodocyclales</taxon>
        <taxon>Rhodocyclaceae</taxon>
        <taxon>Aromatoleum</taxon>
    </lineage>
</organism>
<keyword evidence="5" id="KW-0472">Membrane</keyword>
<dbReference type="InterPro" id="IPR039910">
    <property type="entry name" value="D15-like"/>
</dbReference>
<dbReference type="EMBL" id="WTVQ01000001">
    <property type="protein sequence ID" value="NMG73246.1"/>
    <property type="molecule type" value="Genomic_DNA"/>
</dbReference>
<dbReference type="PANTHER" id="PTHR12815">
    <property type="entry name" value="SORTING AND ASSEMBLY MACHINERY SAMM50 PROTEIN FAMILY MEMBER"/>
    <property type="match status" value="1"/>
</dbReference>
<evidence type="ECO:0000256" key="5">
    <source>
        <dbReference type="ARBA" id="ARBA00023136"/>
    </source>
</evidence>
<gene>
    <name evidence="8" type="ORF">GPA25_00575</name>
</gene>
<keyword evidence="2" id="KW-1134">Transmembrane beta strand</keyword>
<keyword evidence="6" id="KW-0998">Cell outer membrane</keyword>
<accession>A0ABX1Q747</accession>
<evidence type="ECO:0000256" key="2">
    <source>
        <dbReference type="ARBA" id="ARBA00022452"/>
    </source>
</evidence>
<sequence length="589" mass="64888">MTAYRIRSLGERLFVALWIGLLAGGVAAQERLQVQLDAPDSVRPLLERHLRILNRVDQRLPEERADRVALARRTRREVAELLATEGYFTPEVTLERDGDVMWRLSVVPGPPAKVSAVELRFAGELAGDSTGQAERRAALQTAWSLPAGQVFRQAAWDEAKLRLLDGVASRDYAAAWLAESRAEVDPDAASVRLSVTVDSGPRFFLGPLEVSGLKNLPPGLLERFNTLRAGEPFDQERLLALQNALQNVPQFASVIVDIERDPALAAAVPVRVQVSEARSRQLGFGVGYSTNNGFRSEVSWRDVNLLGRGWELASGLRLEQLHQTAYADVFLPPAPSGHRDSVGVASERSDIEGLTLTTHAVGVARANSRTTARGKIDTRLALRLQQETRDLDGATATRRKSLTANWSWTRRQVDDVLDPRRGDVLQFEIGGGARALLSDQNFLRLYGRYVHYRPMAERDVLILRAEGGATLASSRDGVPQDFLFRTGGTQTVRGYAYQSLGVHEADATVGGRYLATLSAEYVRWFLPAWGAAAFVDMGDAGDDRKLFEMKKGYGLGARWKSPAGPLALDLAYGQEDRRLRLHFGIAIAF</sequence>
<dbReference type="Gene3D" id="3.10.20.310">
    <property type="entry name" value="membrane protein fhac"/>
    <property type="match status" value="2"/>
</dbReference>
<reference evidence="8 9" key="1">
    <citation type="submission" date="2019-12" db="EMBL/GenBank/DDBJ databases">
        <title>Comparative genomics gives insights into the taxonomy of the Azoarcus-Aromatoleum group and reveals separate origins of nif in the plant-associated Azoarcus and non-plant-associated Aromatoleum sub-groups.</title>
        <authorList>
            <person name="Lafos M."/>
            <person name="Maluk M."/>
            <person name="Batista M."/>
            <person name="Junghare M."/>
            <person name="Carmona M."/>
            <person name="Faoro H."/>
            <person name="Cruz L.M."/>
            <person name="Battistoni F."/>
            <person name="De Souza E."/>
            <person name="Pedrosa F."/>
            <person name="Chen W.-M."/>
            <person name="Poole P.S."/>
            <person name="Dixon R.A."/>
            <person name="James E.K."/>
        </authorList>
    </citation>
    <scope>NUCLEOTIDE SEQUENCE [LARGE SCALE GENOMIC DNA]</scope>
    <source>
        <strain evidence="8 9">22Lin</strain>
    </source>
</reference>
<dbReference type="Pfam" id="PF01103">
    <property type="entry name" value="Omp85"/>
    <property type="match status" value="1"/>
</dbReference>
<evidence type="ECO:0000256" key="3">
    <source>
        <dbReference type="ARBA" id="ARBA00022692"/>
    </source>
</evidence>
<keyword evidence="3" id="KW-0812">Transmembrane</keyword>
<dbReference type="PANTHER" id="PTHR12815:SF47">
    <property type="entry name" value="TRANSLOCATION AND ASSEMBLY MODULE SUBUNIT TAMA"/>
    <property type="match status" value="1"/>
</dbReference>
<evidence type="ECO:0000256" key="6">
    <source>
        <dbReference type="ARBA" id="ARBA00023237"/>
    </source>
</evidence>
<dbReference type="InterPro" id="IPR000184">
    <property type="entry name" value="Bac_surfAg_D15"/>
</dbReference>
<evidence type="ECO:0000313" key="9">
    <source>
        <dbReference type="Proteomes" id="UP000648984"/>
    </source>
</evidence>
<feature type="domain" description="Bacterial surface antigen (D15)" evidence="7">
    <location>
        <begin position="304"/>
        <end position="589"/>
    </location>
</feature>
<proteinExistence type="predicted"/>
<comment type="subcellular location">
    <subcellularLocation>
        <location evidence="1">Membrane</location>
    </subcellularLocation>
</comment>
<evidence type="ECO:0000256" key="1">
    <source>
        <dbReference type="ARBA" id="ARBA00004370"/>
    </source>
</evidence>
<keyword evidence="9" id="KW-1185">Reference proteome</keyword>
<evidence type="ECO:0000256" key="4">
    <source>
        <dbReference type="ARBA" id="ARBA00022729"/>
    </source>
</evidence>
<evidence type="ECO:0000313" key="8">
    <source>
        <dbReference type="EMBL" id="NMG73246.1"/>
    </source>
</evidence>
<name>A0ABX1Q747_9RHOO</name>
<protein>
    <submittedName>
        <fullName evidence="8">BamA/TamA family outer membrane protein</fullName>
    </submittedName>
</protein>
<comment type="caution">
    <text evidence="8">The sequence shown here is derived from an EMBL/GenBank/DDBJ whole genome shotgun (WGS) entry which is preliminary data.</text>
</comment>